<keyword evidence="8" id="KW-0808">Transferase</keyword>
<keyword evidence="4 8" id="KW-0337">GPI-anchor biosynthesis</keyword>
<evidence type="ECO:0000256" key="5">
    <source>
        <dbReference type="ARBA" id="ARBA00022692"/>
    </source>
</evidence>
<feature type="transmembrane region" description="Helical" evidence="8">
    <location>
        <begin position="285"/>
        <end position="307"/>
    </location>
</feature>
<protein>
    <recommendedName>
        <fullName evidence="8">GPI-anchored wall transfer protein</fullName>
        <ecNumber evidence="8">2.3.-.-</ecNumber>
    </recommendedName>
</protein>
<evidence type="ECO:0000256" key="4">
    <source>
        <dbReference type="ARBA" id="ARBA00022502"/>
    </source>
</evidence>
<dbReference type="PANTHER" id="PTHR20661">
    <property type="entry name" value="PHOSPHATIDYLINOSITOL-GLYCAN BIOSYNTHESIS CLASS W PROTEIN"/>
    <property type="match status" value="1"/>
</dbReference>
<name>A0A077WAG2_9FUNG</name>
<keyword evidence="7 8" id="KW-0472">Membrane</keyword>
<evidence type="ECO:0000256" key="2">
    <source>
        <dbReference type="ARBA" id="ARBA00004687"/>
    </source>
</evidence>
<evidence type="ECO:0000256" key="6">
    <source>
        <dbReference type="ARBA" id="ARBA00022989"/>
    </source>
</evidence>
<dbReference type="OrthoDB" id="15270at2759"/>
<keyword evidence="8" id="KW-0256">Endoplasmic reticulum</keyword>
<accession>A0A077WAG2</accession>
<dbReference type="GO" id="GO:0072659">
    <property type="term" value="P:protein localization to plasma membrane"/>
    <property type="evidence" value="ECO:0007669"/>
    <property type="project" value="TreeGrafter"/>
</dbReference>
<feature type="transmembrane region" description="Helical" evidence="8">
    <location>
        <begin position="147"/>
        <end position="170"/>
    </location>
</feature>
<keyword evidence="6 8" id="KW-1133">Transmembrane helix</keyword>
<dbReference type="GO" id="GO:0032216">
    <property type="term" value="F:glucosaminyl-phosphatidylinositol O-acyltransferase activity"/>
    <property type="evidence" value="ECO:0007669"/>
    <property type="project" value="TreeGrafter"/>
</dbReference>
<dbReference type="EC" id="2.3.-.-" evidence="8"/>
<feature type="transmembrane region" description="Helical" evidence="8">
    <location>
        <begin position="20"/>
        <end position="43"/>
    </location>
</feature>
<dbReference type="EMBL" id="LK023313">
    <property type="protein sequence ID" value="CDS03750.1"/>
    <property type="molecule type" value="Genomic_DNA"/>
</dbReference>
<dbReference type="GO" id="GO:0005789">
    <property type="term" value="C:endoplasmic reticulum membrane"/>
    <property type="evidence" value="ECO:0007669"/>
    <property type="project" value="UniProtKB-SubCell"/>
</dbReference>
<feature type="transmembrane region" description="Helical" evidence="8">
    <location>
        <begin position="182"/>
        <end position="201"/>
    </location>
</feature>
<keyword evidence="8" id="KW-0012">Acyltransferase</keyword>
<feature type="transmembrane region" description="Helical" evidence="8">
    <location>
        <begin position="216"/>
        <end position="236"/>
    </location>
</feature>
<proteinExistence type="inferred from homology"/>
<dbReference type="PANTHER" id="PTHR20661:SF0">
    <property type="entry name" value="PHOSPHATIDYLINOSITOL-GLYCAN BIOSYNTHESIS CLASS W PROTEIN"/>
    <property type="match status" value="1"/>
</dbReference>
<keyword evidence="5 8" id="KW-0812">Transmembrane</keyword>
<feature type="transmembrane region" description="Helical" evidence="8">
    <location>
        <begin position="369"/>
        <end position="391"/>
    </location>
</feature>
<comment type="similarity">
    <text evidence="3 8">Belongs to the PIGW family.</text>
</comment>
<gene>
    <name evidence="9" type="ORF">LRAMOSA01151</name>
</gene>
<evidence type="ECO:0000256" key="7">
    <source>
        <dbReference type="ARBA" id="ARBA00023136"/>
    </source>
</evidence>
<dbReference type="PIRSF" id="PIRSF017321">
    <property type="entry name" value="GWT1"/>
    <property type="match status" value="1"/>
</dbReference>
<dbReference type="UniPathway" id="UPA00196"/>
<comment type="pathway">
    <text evidence="2 8">Glycolipid biosynthesis; glycosylphosphatidylinositol-anchor biosynthesis.</text>
</comment>
<feature type="transmembrane region" description="Helical" evidence="8">
    <location>
        <begin position="434"/>
        <end position="455"/>
    </location>
</feature>
<comment type="function">
    <text evidence="8">A acetyltransferase, which acetylates the inositol ring of phosphatidylinositol during biosynthesis of GPI-anchor.</text>
</comment>
<organism evidence="9">
    <name type="scientific">Lichtheimia ramosa</name>
    <dbReference type="NCBI Taxonomy" id="688394"/>
    <lineage>
        <taxon>Eukaryota</taxon>
        <taxon>Fungi</taxon>
        <taxon>Fungi incertae sedis</taxon>
        <taxon>Mucoromycota</taxon>
        <taxon>Mucoromycotina</taxon>
        <taxon>Mucoromycetes</taxon>
        <taxon>Mucorales</taxon>
        <taxon>Lichtheimiaceae</taxon>
        <taxon>Lichtheimia</taxon>
    </lineage>
</organism>
<dbReference type="AlphaFoldDB" id="A0A077WAG2"/>
<reference evidence="9" key="1">
    <citation type="journal article" date="2014" name="Genome Announc.">
        <title>De novo whole-genome sequence and genome annotation of Lichtheimia ramosa.</title>
        <authorList>
            <person name="Linde J."/>
            <person name="Schwartze V."/>
            <person name="Binder U."/>
            <person name="Lass-Florl C."/>
            <person name="Voigt K."/>
            <person name="Horn F."/>
        </authorList>
    </citation>
    <scope>NUCLEOTIDE SEQUENCE</scope>
    <source>
        <strain evidence="9">JMRC FSU:6197</strain>
    </source>
</reference>
<dbReference type="InterPro" id="IPR009447">
    <property type="entry name" value="PIGW/GWT1"/>
</dbReference>
<evidence type="ECO:0000313" key="9">
    <source>
        <dbReference type="EMBL" id="CDS03750.1"/>
    </source>
</evidence>
<dbReference type="GO" id="GO:0006506">
    <property type="term" value="P:GPI anchor biosynthetic process"/>
    <property type="evidence" value="ECO:0007669"/>
    <property type="project" value="UniProtKB-UniPathway"/>
</dbReference>
<dbReference type="Pfam" id="PF06423">
    <property type="entry name" value="GWT1"/>
    <property type="match status" value="1"/>
</dbReference>
<feature type="transmembrane region" description="Helical" evidence="8">
    <location>
        <begin position="114"/>
        <end position="135"/>
    </location>
</feature>
<evidence type="ECO:0000256" key="1">
    <source>
        <dbReference type="ARBA" id="ARBA00004141"/>
    </source>
</evidence>
<evidence type="ECO:0000256" key="3">
    <source>
        <dbReference type="ARBA" id="ARBA00007559"/>
    </source>
</evidence>
<evidence type="ECO:0000256" key="8">
    <source>
        <dbReference type="RuleBase" id="RU280819"/>
    </source>
</evidence>
<sequence length="464" mass="51964">MLRDDEEYKSAQEAWVSNCTGGSITEILVVVSSLVASHLLWSILQLHSSIPSQNFFVQIAIYVIPVLLSQTVAADHAILVTLALISVSFLFSRVTQSPPQAPESSQFYKSYLTVYRAGIMLVTCMAILAVDFPIFPRRFAKVETFGTSLMDVGVGSVVFSSGIVASRAYLNRQPVSRVMAMIKAFRSALPILILGFLRFILTKGVDYQEHTSEYGLHWNFFFTLGFLPPFVTLASFMRQWISFSVLAMMIASAYQFALYNGLQSWILDAPRVDILSANKEGICSFTGYVAIFLLGLDSGMIIFRNDLSQSSLIRWLGIKSDAPNSKHVGIYLMVQACGLWALLGCWWCLCIGDENEMFQVSRRMANLPYVIWVVAFNLTLLGWLVWVEYLYPALGRGPSLLDAVNVNGLVTFLWANILTGLVNLSMRTLYASTMTSLAVCFIYITVVALLPWILWRHYSIRVKL</sequence>
<feature type="transmembrane region" description="Helical" evidence="8">
    <location>
        <begin position="328"/>
        <end position="349"/>
    </location>
</feature>
<comment type="subcellular location">
    <subcellularLocation>
        <location evidence="8">Endoplasmic reticulum membrane</location>
        <topology evidence="8">Multi-pass membrane protein</topology>
    </subcellularLocation>
    <subcellularLocation>
        <location evidence="1">Membrane</location>
        <topology evidence="1">Multi-pass membrane protein</topology>
    </subcellularLocation>
</comment>
<feature type="transmembrane region" description="Helical" evidence="8">
    <location>
        <begin position="403"/>
        <end position="422"/>
    </location>
</feature>
<feature type="transmembrane region" description="Helical" evidence="8">
    <location>
        <begin position="78"/>
        <end position="94"/>
    </location>
</feature>